<evidence type="ECO:0000259" key="6">
    <source>
        <dbReference type="Pfam" id="PF00419"/>
    </source>
</evidence>
<dbReference type="Proteomes" id="UP000318370">
    <property type="component" value="Unassembled WGS sequence"/>
</dbReference>
<name>A0A564LW44_9ENTR</name>
<keyword evidence="3 5" id="KW-0732">Signal</keyword>
<feature type="domain" description="Fimbrial-type adhesion" evidence="6">
    <location>
        <begin position="31"/>
        <end position="181"/>
    </location>
</feature>
<dbReference type="Pfam" id="PF00419">
    <property type="entry name" value="Fimbrial"/>
    <property type="match status" value="1"/>
</dbReference>
<dbReference type="PANTHER" id="PTHR33420:SF3">
    <property type="entry name" value="FIMBRIAL SUBUNIT ELFA"/>
    <property type="match status" value="1"/>
</dbReference>
<evidence type="ECO:0000256" key="2">
    <source>
        <dbReference type="ARBA" id="ARBA00006671"/>
    </source>
</evidence>
<dbReference type="Proteomes" id="UP000317652">
    <property type="component" value="Unassembled WGS sequence"/>
</dbReference>
<feature type="chain" id="PRO_5022121344" evidence="5">
    <location>
        <begin position="24"/>
        <end position="181"/>
    </location>
</feature>
<dbReference type="InterPro" id="IPR000259">
    <property type="entry name" value="Adhesion_dom_fimbrial"/>
</dbReference>
<dbReference type="EMBL" id="CABGHF010000023">
    <property type="protein sequence ID" value="VUS85684.1"/>
    <property type="molecule type" value="Genomic_DNA"/>
</dbReference>
<dbReference type="AlphaFoldDB" id="A0A564LW44"/>
<comment type="subcellular location">
    <subcellularLocation>
        <location evidence="1">Fimbrium</location>
    </subcellularLocation>
</comment>
<keyword evidence="4" id="KW-0281">Fimbrium</keyword>
<dbReference type="GO" id="GO:0043709">
    <property type="term" value="P:cell adhesion involved in single-species biofilm formation"/>
    <property type="evidence" value="ECO:0007669"/>
    <property type="project" value="TreeGrafter"/>
</dbReference>
<organism evidence="7 10">
    <name type="scientific">Klebsiella spallanzanii</name>
    <dbReference type="NCBI Taxonomy" id="2587528"/>
    <lineage>
        <taxon>Bacteria</taxon>
        <taxon>Pseudomonadati</taxon>
        <taxon>Pseudomonadota</taxon>
        <taxon>Gammaproteobacteria</taxon>
        <taxon>Enterobacterales</taxon>
        <taxon>Enterobacteriaceae</taxon>
        <taxon>Klebsiella/Raoultella group</taxon>
        <taxon>Klebsiella</taxon>
    </lineage>
</organism>
<protein>
    <submittedName>
        <fullName evidence="7">Major fimbrial subunit</fullName>
    </submittedName>
</protein>
<dbReference type="RefSeq" id="WP_139539557.1">
    <property type="nucleotide sequence ID" value="NZ_CABEJC010000021.1"/>
</dbReference>
<evidence type="ECO:0000313" key="9">
    <source>
        <dbReference type="Proteomes" id="UP000317652"/>
    </source>
</evidence>
<dbReference type="InterPro" id="IPR050263">
    <property type="entry name" value="Bact_Fimbrial_Adh_Pro"/>
</dbReference>
<evidence type="ECO:0000256" key="5">
    <source>
        <dbReference type="SAM" id="SignalP"/>
    </source>
</evidence>
<gene>
    <name evidence="7" type="primary">pmfA</name>
    <name evidence="7" type="ORF">SB6408_01332</name>
    <name evidence="8" type="ORF">SB6411_03758</name>
</gene>
<sequence>MKLNKVAMAVALTAALGSMSALADSTHGQIELEGVLVNTACGLAPSSSPVTVDFGEVPVSLLVGGGQATETKNIELQYCDTTIASSAIVTYTPTSVNPNDATLAAFTSGSASGAGISLKDSASQTVTWGAQTTPVTLVDGANTIPFVAVLKAEAQAAGVTTAPVVTPGAFQSTINFTIDYQ</sequence>
<dbReference type="PANTHER" id="PTHR33420">
    <property type="entry name" value="FIMBRIAL SUBUNIT ELFA-RELATED"/>
    <property type="match status" value="1"/>
</dbReference>
<evidence type="ECO:0000313" key="8">
    <source>
        <dbReference type="EMBL" id="VUS94835.1"/>
    </source>
</evidence>
<dbReference type="SUPFAM" id="SSF49401">
    <property type="entry name" value="Bacterial adhesins"/>
    <property type="match status" value="1"/>
</dbReference>
<evidence type="ECO:0000313" key="10">
    <source>
        <dbReference type="Proteomes" id="UP000318370"/>
    </source>
</evidence>
<feature type="signal peptide" evidence="5">
    <location>
        <begin position="1"/>
        <end position="23"/>
    </location>
</feature>
<proteinExistence type="inferred from homology"/>
<keyword evidence="9" id="KW-1185">Reference proteome</keyword>
<accession>A0A564LW44</accession>
<evidence type="ECO:0000256" key="3">
    <source>
        <dbReference type="ARBA" id="ARBA00022729"/>
    </source>
</evidence>
<reference evidence="9 10" key="1">
    <citation type="submission" date="2019-07" db="EMBL/GenBank/DDBJ databases">
        <authorList>
            <person name="Brisse S."/>
            <person name="Rodrigues C."/>
            <person name="Thorpe H."/>
        </authorList>
    </citation>
    <scope>NUCLEOTIDE SEQUENCE [LARGE SCALE GENOMIC DNA]</scope>
    <source>
        <strain evidence="7">SB6408</strain>
        <strain evidence="8">SB6411</strain>
    </source>
</reference>
<evidence type="ECO:0000256" key="4">
    <source>
        <dbReference type="ARBA" id="ARBA00023263"/>
    </source>
</evidence>
<dbReference type="InterPro" id="IPR036937">
    <property type="entry name" value="Adhesion_dom_fimbrial_sf"/>
</dbReference>
<dbReference type="InterPro" id="IPR008966">
    <property type="entry name" value="Adhesion_dom_sf"/>
</dbReference>
<comment type="similarity">
    <text evidence="2">Belongs to the fimbrial protein family.</text>
</comment>
<evidence type="ECO:0000256" key="1">
    <source>
        <dbReference type="ARBA" id="ARBA00004561"/>
    </source>
</evidence>
<dbReference type="EMBL" id="CABGGS010000046">
    <property type="protein sequence ID" value="VUS94835.1"/>
    <property type="molecule type" value="Genomic_DNA"/>
</dbReference>
<evidence type="ECO:0000313" key="7">
    <source>
        <dbReference type="EMBL" id="VUS85684.1"/>
    </source>
</evidence>
<dbReference type="GO" id="GO:0009289">
    <property type="term" value="C:pilus"/>
    <property type="evidence" value="ECO:0007669"/>
    <property type="project" value="UniProtKB-SubCell"/>
</dbReference>
<dbReference type="Gene3D" id="2.60.40.1090">
    <property type="entry name" value="Fimbrial-type adhesion domain"/>
    <property type="match status" value="1"/>
</dbReference>